<evidence type="ECO:0000256" key="4">
    <source>
        <dbReference type="SAM" id="Phobius"/>
    </source>
</evidence>
<evidence type="ECO:0000256" key="2">
    <source>
        <dbReference type="ARBA" id="ARBA00023157"/>
    </source>
</evidence>
<keyword evidence="4" id="KW-0472">Membrane</keyword>
<evidence type="ECO:0000256" key="1">
    <source>
        <dbReference type="ARBA" id="ARBA00007447"/>
    </source>
</evidence>
<dbReference type="STRING" id="763406.A0A1E3NID5"/>
<evidence type="ECO:0000256" key="5">
    <source>
        <dbReference type="SAM" id="SignalP"/>
    </source>
</evidence>
<feature type="domain" description="Peptidase A1" evidence="6">
    <location>
        <begin position="52"/>
        <end position="404"/>
    </location>
</feature>
<feature type="chain" id="PRO_5009133371" description="Peptidase A1 domain-containing protein" evidence="5">
    <location>
        <begin position="25"/>
        <end position="527"/>
    </location>
</feature>
<dbReference type="InterPro" id="IPR001461">
    <property type="entry name" value="Aspartic_peptidase_A1"/>
</dbReference>
<sequence>MQLISVSTVLPLLLFGVCRTDTAAVHGKLLPRHDTVEDGYLELDLHYTDGKFLATLQLGSNDDVLHVLVDTVSSDLWVPGSENSNCAHGTNATLKNNAFSVGPSQGGPVPFNCSVFGTFDYRTSTSYAANGSDFEIVYGGGAMAMGEWGHDSVSVGGSSLGEINFAVAANSSKPFGVLGIGFPGLESTQVVYGNSKGNGSAAPHTYENFPQRLKTNRIIARECFSLLLDQDATGQLLFGAIDHSKYRGSLYRFPMVNAYLTADSADADTISATLNSFAVVKDETSTTLVDGFLPAVFDSGTAFATLPYTLIELLRTQLDLTTDTATGITHTNCSQLASTMFRFDFQGVPFDVPALNFFLRLEGGTLCGLAAAASYVQGYVVLGQAFLDSIYLSADLQDRTVALAYANLPAARQTDADIELLPAGLAHAVDPPSTQTYDISHMLYSAIPLSTVTLASSINYAAVYTKSLNVAETSASASYSSSATSSSANAPRRTPSAAASTNAAHSLFPNLFFSLFLLVLCVSFFSV</sequence>
<evidence type="ECO:0000313" key="8">
    <source>
        <dbReference type="Proteomes" id="UP000094455"/>
    </source>
</evidence>
<dbReference type="OrthoDB" id="3973024at2759"/>
<dbReference type="GeneID" id="30178170"/>
<dbReference type="GO" id="GO:0006508">
    <property type="term" value="P:proteolysis"/>
    <property type="evidence" value="ECO:0007669"/>
    <property type="project" value="InterPro"/>
</dbReference>
<protein>
    <recommendedName>
        <fullName evidence="6">Peptidase A1 domain-containing protein</fullName>
    </recommendedName>
</protein>
<dbReference type="PANTHER" id="PTHR47966">
    <property type="entry name" value="BETA-SITE APP-CLEAVING ENZYME, ISOFORM A-RELATED"/>
    <property type="match status" value="1"/>
</dbReference>
<dbReference type="InterPro" id="IPR033121">
    <property type="entry name" value="PEPTIDASE_A1"/>
</dbReference>
<keyword evidence="8" id="KW-1185">Reference proteome</keyword>
<comment type="similarity">
    <text evidence="1">Belongs to the peptidase A1 family.</text>
</comment>
<evidence type="ECO:0000259" key="6">
    <source>
        <dbReference type="PROSITE" id="PS51767"/>
    </source>
</evidence>
<keyword evidence="5" id="KW-0732">Signal</keyword>
<proteinExistence type="inferred from homology"/>
<dbReference type="PANTHER" id="PTHR47966:SF65">
    <property type="entry name" value="ASPARTIC-TYPE ENDOPEPTIDASE"/>
    <property type="match status" value="1"/>
</dbReference>
<dbReference type="GO" id="GO:0004190">
    <property type="term" value="F:aspartic-type endopeptidase activity"/>
    <property type="evidence" value="ECO:0007669"/>
    <property type="project" value="InterPro"/>
</dbReference>
<feature type="active site" evidence="3">
    <location>
        <position position="70"/>
    </location>
</feature>
<dbReference type="InterPro" id="IPR021109">
    <property type="entry name" value="Peptidase_aspartic_dom_sf"/>
</dbReference>
<feature type="signal peptide" evidence="5">
    <location>
        <begin position="1"/>
        <end position="24"/>
    </location>
</feature>
<feature type="transmembrane region" description="Helical" evidence="4">
    <location>
        <begin position="507"/>
        <end position="525"/>
    </location>
</feature>
<dbReference type="SUPFAM" id="SSF50630">
    <property type="entry name" value="Acid proteases"/>
    <property type="match status" value="1"/>
</dbReference>
<dbReference type="Proteomes" id="UP000094455">
    <property type="component" value="Unassembled WGS sequence"/>
</dbReference>
<organism evidence="7 8">
    <name type="scientific">Pichia membranifaciens NRRL Y-2026</name>
    <dbReference type="NCBI Taxonomy" id="763406"/>
    <lineage>
        <taxon>Eukaryota</taxon>
        <taxon>Fungi</taxon>
        <taxon>Dikarya</taxon>
        <taxon>Ascomycota</taxon>
        <taxon>Saccharomycotina</taxon>
        <taxon>Pichiomycetes</taxon>
        <taxon>Pichiales</taxon>
        <taxon>Pichiaceae</taxon>
        <taxon>Pichia</taxon>
    </lineage>
</organism>
<dbReference type="PRINTS" id="PR00792">
    <property type="entry name" value="PEPSIN"/>
</dbReference>
<evidence type="ECO:0000256" key="3">
    <source>
        <dbReference type="PIRSR" id="PIRSR601461-1"/>
    </source>
</evidence>
<dbReference type="Gene3D" id="2.40.70.10">
    <property type="entry name" value="Acid Proteases"/>
    <property type="match status" value="2"/>
</dbReference>
<name>A0A1E3NID5_9ASCO</name>
<dbReference type="AlphaFoldDB" id="A0A1E3NID5"/>
<keyword evidence="4" id="KW-0812">Transmembrane</keyword>
<dbReference type="RefSeq" id="XP_019017002.1">
    <property type="nucleotide sequence ID" value="XM_019161483.1"/>
</dbReference>
<keyword evidence="4" id="KW-1133">Transmembrane helix</keyword>
<keyword evidence="2" id="KW-1015">Disulfide bond</keyword>
<dbReference type="PROSITE" id="PS51767">
    <property type="entry name" value="PEPTIDASE_A1"/>
    <property type="match status" value="1"/>
</dbReference>
<evidence type="ECO:0000313" key="7">
    <source>
        <dbReference type="EMBL" id="ODQ45889.1"/>
    </source>
</evidence>
<dbReference type="Pfam" id="PF00026">
    <property type="entry name" value="Asp"/>
    <property type="match status" value="1"/>
</dbReference>
<dbReference type="EMBL" id="KV454004">
    <property type="protein sequence ID" value="ODQ45889.1"/>
    <property type="molecule type" value="Genomic_DNA"/>
</dbReference>
<gene>
    <name evidence="7" type="ORF">PICMEDRAFT_17146</name>
</gene>
<accession>A0A1E3NID5</accession>
<reference evidence="7 8" key="1">
    <citation type="journal article" date="2016" name="Proc. Natl. Acad. Sci. U.S.A.">
        <title>Comparative genomics of biotechnologically important yeasts.</title>
        <authorList>
            <person name="Riley R."/>
            <person name="Haridas S."/>
            <person name="Wolfe K.H."/>
            <person name="Lopes M.R."/>
            <person name="Hittinger C.T."/>
            <person name="Goeker M."/>
            <person name="Salamov A.A."/>
            <person name="Wisecaver J.H."/>
            <person name="Long T.M."/>
            <person name="Calvey C.H."/>
            <person name="Aerts A.L."/>
            <person name="Barry K.W."/>
            <person name="Choi C."/>
            <person name="Clum A."/>
            <person name="Coughlan A.Y."/>
            <person name="Deshpande S."/>
            <person name="Douglass A.P."/>
            <person name="Hanson S.J."/>
            <person name="Klenk H.-P."/>
            <person name="LaButti K.M."/>
            <person name="Lapidus A."/>
            <person name="Lindquist E.A."/>
            <person name="Lipzen A.M."/>
            <person name="Meier-Kolthoff J.P."/>
            <person name="Ohm R.A."/>
            <person name="Otillar R.P."/>
            <person name="Pangilinan J.L."/>
            <person name="Peng Y."/>
            <person name="Rokas A."/>
            <person name="Rosa C.A."/>
            <person name="Scheuner C."/>
            <person name="Sibirny A.A."/>
            <person name="Slot J.C."/>
            <person name="Stielow J.B."/>
            <person name="Sun H."/>
            <person name="Kurtzman C.P."/>
            <person name="Blackwell M."/>
            <person name="Grigoriev I.V."/>
            <person name="Jeffries T.W."/>
        </authorList>
    </citation>
    <scope>NUCLEOTIDE SEQUENCE [LARGE SCALE GENOMIC DNA]</scope>
    <source>
        <strain evidence="7 8">NRRL Y-2026</strain>
    </source>
</reference>
<feature type="active site" evidence="3">
    <location>
        <position position="298"/>
    </location>
</feature>